<dbReference type="InterPro" id="IPR011628">
    <property type="entry name" value="Cleaved_adhesin"/>
</dbReference>
<sequence length="262" mass="29936">MSAQNYGLNENFENESSSPSWSTLDLDGDDKTWKLQSPQDWTTALGFSGYVYVSDSYDSTANQPLNPDNVLVSPTFIYEYPRIKNGNALLGISFKISASDPVRYSETYALYLLPATQTFTGNETPVFFETLDSGTTSKNILVEKWDWDTFGQEVRLYFRHYNSPNQKALVIDDIINYNFTMSTNDVVLKNKTVIFPNPTKRFIQIDLKTETVQNVEVIDISGRKHQVKFKNNKVDLEGLKSGVYFIKINTKLASYINKFIKE</sequence>
<feature type="region of interest" description="Disordered" evidence="2">
    <location>
        <begin position="1"/>
        <end position="23"/>
    </location>
</feature>
<dbReference type="Gene3D" id="2.60.120.200">
    <property type="match status" value="1"/>
</dbReference>
<gene>
    <name evidence="5" type="ORF">SAMN05421825_0072</name>
</gene>
<dbReference type="Proteomes" id="UP000199203">
    <property type="component" value="Unassembled WGS sequence"/>
</dbReference>
<dbReference type="STRING" id="454006.SAMN05421825_0072"/>
<dbReference type="NCBIfam" id="TIGR04183">
    <property type="entry name" value="Por_Secre_tail"/>
    <property type="match status" value="1"/>
</dbReference>
<evidence type="ECO:0000256" key="2">
    <source>
        <dbReference type="SAM" id="MobiDB-lite"/>
    </source>
</evidence>
<evidence type="ECO:0000313" key="6">
    <source>
        <dbReference type="Proteomes" id="UP000199203"/>
    </source>
</evidence>
<keyword evidence="1" id="KW-0732">Signal</keyword>
<feature type="compositionally biased region" description="Low complexity" evidence="2">
    <location>
        <begin position="9"/>
        <end position="22"/>
    </location>
</feature>
<evidence type="ECO:0000313" key="5">
    <source>
        <dbReference type="EMBL" id="SDE74189.1"/>
    </source>
</evidence>
<keyword evidence="6" id="KW-1185">Reference proteome</keyword>
<dbReference type="Pfam" id="PF18962">
    <property type="entry name" value="Por_Secre_tail"/>
    <property type="match status" value="1"/>
</dbReference>
<evidence type="ECO:0000256" key="1">
    <source>
        <dbReference type="ARBA" id="ARBA00022729"/>
    </source>
</evidence>
<organism evidence="5 6">
    <name type="scientific">Epilithonimonas hungarica</name>
    <dbReference type="NCBI Taxonomy" id="454006"/>
    <lineage>
        <taxon>Bacteria</taxon>
        <taxon>Pseudomonadati</taxon>
        <taxon>Bacteroidota</taxon>
        <taxon>Flavobacteriia</taxon>
        <taxon>Flavobacteriales</taxon>
        <taxon>Weeksellaceae</taxon>
        <taxon>Chryseobacterium group</taxon>
        <taxon>Epilithonimonas</taxon>
    </lineage>
</organism>
<dbReference type="Pfam" id="PF07675">
    <property type="entry name" value="Cleaved_Adhesin"/>
    <property type="match status" value="1"/>
</dbReference>
<feature type="domain" description="Cleaved adhesin" evidence="3">
    <location>
        <begin position="7"/>
        <end position="174"/>
    </location>
</feature>
<evidence type="ECO:0000259" key="3">
    <source>
        <dbReference type="Pfam" id="PF07675"/>
    </source>
</evidence>
<dbReference type="AlphaFoldDB" id="A0A1G7FE69"/>
<name>A0A1G7FE69_9FLAO</name>
<dbReference type="EMBL" id="FNBH01000001">
    <property type="protein sequence ID" value="SDE74189.1"/>
    <property type="molecule type" value="Genomic_DNA"/>
</dbReference>
<evidence type="ECO:0000259" key="4">
    <source>
        <dbReference type="Pfam" id="PF18962"/>
    </source>
</evidence>
<feature type="domain" description="Secretion system C-terminal sorting" evidence="4">
    <location>
        <begin position="194"/>
        <end position="260"/>
    </location>
</feature>
<dbReference type="InterPro" id="IPR026444">
    <property type="entry name" value="Secre_tail"/>
</dbReference>
<proteinExistence type="predicted"/>
<protein>
    <submittedName>
        <fullName evidence="5">Por secretion system C-terminal sorting domain-containing protein</fullName>
    </submittedName>
</protein>
<reference evidence="6" key="1">
    <citation type="submission" date="2016-10" db="EMBL/GenBank/DDBJ databases">
        <authorList>
            <person name="Varghese N."/>
            <person name="Submissions S."/>
        </authorList>
    </citation>
    <scope>NUCLEOTIDE SEQUENCE [LARGE SCALE GENOMIC DNA]</scope>
    <source>
        <strain evidence="6">DSM 19684</strain>
    </source>
</reference>
<accession>A0A1G7FE69</accession>